<dbReference type="Proteomes" id="UP000240206">
    <property type="component" value="Unassembled WGS sequence"/>
</dbReference>
<dbReference type="AlphaFoldDB" id="A0A2P7EA91"/>
<comment type="caution">
    <text evidence="1">The sequence shown here is derived from an EMBL/GenBank/DDBJ whole genome shotgun (WGS) entry which is preliminary data.</text>
</comment>
<organism evidence="1 2">
    <name type="scientific">Synechococcus lacustris str. Tous</name>
    <dbReference type="NCBI Taxonomy" id="1910958"/>
    <lineage>
        <taxon>Bacteria</taxon>
        <taxon>Bacillati</taxon>
        <taxon>Cyanobacteriota</taxon>
        <taxon>Cyanophyceae</taxon>
        <taxon>Synechococcales</taxon>
        <taxon>Synechococcaceae</taxon>
        <taxon>Synechococcus</taxon>
    </lineage>
</organism>
<dbReference type="GO" id="GO:0016740">
    <property type="term" value="F:transferase activity"/>
    <property type="evidence" value="ECO:0007669"/>
    <property type="project" value="UniProtKB-KW"/>
</dbReference>
<name>A0A2P7EA91_9SYNE</name>
<dbReference type="EMBL" id="PXVC01000255">
    <property type="protein sequence ID" value="PSI00146.1"/>
    <property type="molecule type" value="Genomic_DNA"/>
</dbReference>
<feature type="non-terminal residue" evidence="1">
    <location>
        <position position="1"/>
    </location>
</feature>
<keyword evidence="2" id="KW-1185">Reference proteome</keyword>
<accession>A0A2P7EA91</accession>
<evidence type="ECO:0000313" key="1">
    <source>
        <dbReference type="EMBL" id="PSI00146.1"/>
    </source>
</evidence>
<evidence type="ECO:0000313" key="2">
    <source>
        <dbReference type="Proteomes" id="UP000240206"/>
    </source>
</evidence>
<reference evidence="2" key="1">
    <citation type="submission" date="2018-03" db="EMBL/GenBank/DDBJ databases">
        <title>Ecological and genomic features of two cosmopolitan and abundant freshwater picocyanobacteria.</title>
        <authorList>
            <person name="Cabello-Yeves P.J."/>
            <person name="Picazo A."/>
            <person name="Camacho A."/>
            <person name="Callieri C."/>
            <person name="Rosselli R."/>
            <person name="Roda-Garcia J."/>
            <person name="Coutinho F.H."/>
            <person name="Rodriguez-Valera F."/>
        </authorList>
    </citation>
    <scope>NUCLEOTIDE SEQUENCE [LARGE SCALE GENOMIC DNA]</scope>
    <source>
        <strain evidence="2">Tous</strain>
    </source>
</reference>
<protein>
    <submittedName>
        <fullName evidence="1">Glycosyl transferase</fullName>
    </submittedName>
</protein>
<sequence length="86" mass="9442">LEALACGCPVLLSDGVGAGEELERLLTTQPWGAVLPRRSHLWSQWLAAWLLNFAAKPLRLDPQLLVDHYGSSAVAANFEALYRTLL</sequence>
<keyword evidence="1" id="KW-0808">Transferase</keyword>
<proteinExistence type="predicted"/>
<dbReference type="RefSeq" id="WP_161955961.1">
    <property type="nucleotide sequence ID" value="NZ_PXVC01000255.1"/>
</dbReference>
<gene>
    <name evidence="1" type="ORF">C7K08_14725</name>
</gene>